<dbReference type="InterPro" id="IPR024370">
    <property type="entry name" value="PBP_domain"/>
</dbReference>
<keyword evidence="5" id="KW-0813">Transport</keyword>
<evidence type="ECO:0000256" key="8">
    <source>
        <dbReference type="ARBA" id="ARBA00023288"/>
    </source>
</evidence>
<evidence type="ECO:0000259" key="11">
    <source>
        <dbReference type="Pfam" id="PF12849"/>
    </source>
</evidence>
<comment type="function">
    <text evidence="1">Part of the ABC transporter complex PstSACB involved in phosphate import.</text>
</comment>
<comment type="subcellular location">
    <subcellularLocation>
        <location evidence="2">Cell membrane</location>
        <topology evidence="2">Lipid-anchor</topology>
    </subcellularLocation>
</comment>
<dbReference type="GO" id="GO:0006817">
    <property type="term" value="P:phosphate ion transport"/>
    <property type="evidence" value="ECO:0007669"/>
    <property type="project" value="UniProtKB-KW"/>
</dbReference>
<evidence type="ECO:0000256" key="10">
    <source>
        <dbReference type="SAM" id="SignalP"/>
    </source>
</evidence>
<dbReference type="SUPFAM" id="SSF53850">
    <property type="entry name" value="Periplasmic binding protein-like II"/>
    <property type="match status" value="2"/>
</dbReference>
<protein>
    <submittedName>
        <fullName evidence="12">Phosphate ABC transporter substrate-binding protein</fullName>
    </submittedName>
</protein>
<feature type="domain" description="PBP" evidence="11">
    <location>
        <begin position="56"/>
        <end position="176"/>
    </location>
</feature>
<proteinExistence type="inferred from homology"/>
<dbReference type="PANTHER" id="PTHR30570">
    <property type="entry name" value="PERIPLASMIC PHOSPHATE BINDING COMPONENT OF PHOSPHATE ABC TRANSPORTER"/>
    <property type="match status" value="1"/>
</dbReference>
<evidence type="ECO:0000256" key="7">
    <source>
        <dbReference type="ARBA" id="ARBA00023139"/>
    </source>
</evidence>
<evidence type="ECO:0000313" key="13">
    <source>
        <dbReference type="Proteomes" id="UP000245288"/>
    </source>
</evidence>
<evidence type="ECO:0000256" key="2">
    <source>
        <dbReference type="ARBA" id="ARBA00004193"/>
    </source>
</evidence>
<keyword evidence="5" id="KW-0592">Phosphate transport</keyword>
<organism evidence="12 13">
    <name type="scientific">Eubacterium ramulus</name>
    <dbReference type="NCBI Taxonomy" id="39490"/>
    <lineage>
        <taxon>Bacteria</taxon>
        <taxon>Bacillati</taxon>
        <taxon>Bacillota</taxon>
        <taxon>Clostridia</taxon>
        <taxon>Eubacteriales</taxon>
        <taxon>Eubacteriaceae</taxon>
        <taxon>Eubacterium</taxon>
    </lineage>
</organism>
<evidence type="ECO:0000256" key="6">
    <source>
        <dbReference type="ARBA" id="ARBA00022729"/>
    </source>
</evidence>
<dbReference type="PANTHER" id="PTHR30570:SF1">
    <property type="entry name" value="PHOSPHATE-BINDING PROTEIN PSTS"/>
    <property type="match status" value="1"/>
</dbReference>
<keyword evidence="8" id="KW-0449">Lipoprotein</keyword>
<feature type="chain" id="PRO_5038534256" evidence="10">
    <location>
        <begin position="23"/>
        <end position="311"/>
    </location>
</feature>
<evidence type="ECO:0000313" key="12">
    <source>
        <dbReference type="EMBL" id="PWE87247.1"/>
    </source>
</evidence>
<dbReference type="Proteomes" id="UP000245288">
    <property type="component" value="Unassembled WGS sequence"/>
</dbReference>
<reference evidence="12 13" key="1">
    <citation type="submission" date="2014-09" db="EMBL/GenBank/DDBJ databases">
        <title>Butyrate-producing bacteria isolated from human gut.</title>
        <authorList>
            <person name="Zhang Q."/>
            <person name="Zhao L."/>
        </authorList>
    </citation>
    <scope>NUCLEOTIDE SEQUENCE [LARGE SCALE GENOMIC DNA]</scope>
    <source>
        <strain evidence="12 13">21</strain>
    </source>
</reference>
<comment type="subunit">
    <text evidence="4">The complex is composed of two ATP-binding proteins (PstB), two transmembrane proteins (PstC and PstA) and a solute-binding protein (PstS).</text>
</comment>
<keyword evidence="13" id="KW-1185">Reference proteome</keyword>
<evidence type="ECO:0000256" key="9">
    <source>
        <dbReference type="SAM" id="MobiDB-lite"/>
    </source>
</evidence>
<keyword evidence="6 10" id="KW-0732">Signal</keyword>
<dbReference type="OrthoDB" id="9790048at2"/>
<dbReference type="EMBL" id="JRFU01000053">
    <property type="protein sequence ID" value="PWE87247.1"/>
    <property type="molecule type" value="Genomic_DNA"/>
</dbReference>
<feature type="region of interest" description="Disordered" evidence="9">
    <location>
        <begin position="32"/>
        <end position="53"/>
    </location>
</feature>
<evidence type="ECO:0000256" key="5">
    <source>
        <dbReference type="ARBA" id="ARBA00022592"/>
    </source>
</evidence>
<dbReference type="GO" id="GO:0005886">
    <property type="term" value="C:plasma membrane"/>
    <property type="evidence" value="ECO:0007669"/>
    <property type="project" value="UniProtKB-SubCell"/>
</dbReference>
<evidence type="ECO:0000256" key="1">
    <source>
        <dbReference type="ARBA" id="ARBA00002841"/>
    </source>
</evidence>
<dbReference type="Pfam" id="PF12849">
    <property type="entry name" value="PBP_like_2"/>
    <property type="match status" value="2"/>
</dbReference>
<feature type="domain" description="PBP" evidence="11">
    <location>
        <begin position="197"/>
        <end position="308"/>
    </location>
</feature>
<comment type="similarity">
    <text evidence="3">Belongs to the PstS family.</text>
</comment>
<keyword evidence="7" id="KW-0564">Palmitate</keyword>
<evidence type="ECO:0000256" key="4">
    <source>
        <dbReference type="ARBA" id="ARBA00011529"/>
    </source>
</evidence>
<gene>
    <name evidence="12" type="ORF">LG34_05020</name>
</gene>
<dbReference type="Gene3D" id="3.40.190.10">
    <property type="entry name" value="Periplasmic binding protein-like II"/>
    <property type="match status" value="4"/>
</dbReference>
<dbReference type="AlphaFoldDB" id="A0A2V1JQW0"/>
<name>A0A2V1JQW0_EUBRA</name>
<comment type="caution">
    <text evidence="12">The sequence shown here is derived from an EMBL/GenBank/DDBJ whole genome shotgun (WGS) entry which is preliminary data.</text>
</comment>
<feature type="signal peptide" evidence="10">
    <location>
        <begin position="1"/>
        <end position="22"/>
    </location>
</feature>
<accession>A0A2V1JQW0</accession>
<dbReference type="RefSeq" id="WP_109215087.1">
    <property type="nucleotide sequence ID" value="NZ_JBGLFH010000003.1"/>
</dbReference>
<evidence type="ECO:0000256" key="3">
    <source>
        <dbReference type="ARBA" id="ARBA00008725"/>
    </source>
</evidence>
<sequence length="311" mass="32138">MKLKKMMALVLCAATVAGLGLTGCGNSDNGAADNAGSAATESGSTGSADASSDFSGNISVLSREDGSGTRGAFIELFGIEVKNDAGEKEDMTTVDATITNNTEVMMSTVAGNEYAIGYCSLGSLNDTVKAVKIDGAEATTENVSNGTYKVSRPFNIVTKDNVSDVAQDFINYIMSADGQQVIADDGYISVAEGETFTSTGASGKITIDGSSSVSPVMEKLVEAYKAVNPNAEIEQQTTDSTTGITSAIDGKCDIGMASRDLKDEETGVTATKIALDGIAVIVNNANPIDEISSDMVKQIFTGEVTQWDAVK</sequence>
<dbReference type="InterPro" id="IPR050811">
    <property type="entry name" value="Phosphate_ABC_transporter"/>
</dbReference>
<dbReference type="PROSITE" id="PS51257">
    <property type="entry name" value="PROKAR_LIPOPROTEIN"/>
    <property type="match status" value="1"/>
</dbReference>